<dbReference type="CDD" id="cd01994">
    <property type="entry name" value="AANH_PF0828-like"/>
    <property type="match status" value="1"/>
</dbReference>
<dbReference type="PROSITE" id="PS50839">
    <property type="entry name" value="CHASE"/>
    <property type="match status" value="1"/>
</dbReference>
<name>A0A840PS97_URETH</name>
<sequence length="226" mass="25350">MNDWLERVKNKKFIASFSGGKDSMLALYKAKQVAEPLGLIAMLDETEEHSHSHRLTPEFLTAQAQAIGYPIYSRGASWTTYEQHFIELLQEAKKKGAEVLVTGDVDVAYEGTWHADVTNKVGITLSMPLYLKNHRSLVEEFIDLGFIAMVTTVNLSLGMRIEDLGRILTRDFLDELQQRSIDPCGEGGEFHTTVIDGPIFSAPLQVQPLDIITHENYAFLPLKLKA</sequence>
<comment type="caution">
    <text evidence="2">The sequence shown here is derived from an EMBL/GenBank/DDBJ whole genome shotgun (WGS) entry which is preliminary data.</text>
</comment>
<evidence type="ECO:0000259" key="1">
    <source>
        <dbReference type="PROSITE" id="PS50839"/>
    </source>
</evidence>
<dbReference type="AlphaFoldDB" id="A0A840PS97"/>
<organism evidence="2 3">
    <name type="scientific">Ureibacillus thermosphaericus</name>
    <dbReference type="NCBI Taxonomy" id="51173"/>
    <lineage>
        <taxon>Bacteria</taxon>
        <taxon>Bacillati</taxon>
        <taxon>Bacillota</taxon>
        <taxon>Bacilli</taxon>
        <taxon>Bacillales</taxon>
        <taxon>Caryophanaceae</taxon>
        <taxon>Ureibacillus</taxon>
    </lineage>
</organism>
<dbReference type="SUPFAM" id="SSF52402">
    <property type="entry name" value="Adenine nucleotide alpha hydrolases-like"/>
    <property type="match status" value="1"/>
</dbReference>
<dbReference type="InterPro" id="IPR014729">
    <property type="entry name" value="Rossmann-like_a/b/a_fold"/>
</dbReference>
<dbReference type="Gene3D" id="3.40.50.620">
    <property type="entry name" value="HUPs"/>
    <property type="match status" value="1"/>
</dbReference>
<feature type="domain" description="CHASE" evidence="1">
    <location>
        <begin position="57"/>
        <end position="164"/>
    </location>
</feature>
<keyword evidence="3" id="KW-1185">Reference proteome</keyword>
<accession>A0A840PS97</accession>
<dbReference type="Pfam" id="PF01902">
    <property type="entry name" value="Diphthami_syn_2"/>
    <property type="match status" value="1"/>
</dbReference>
<protein>
    <submittedName>
        <fullName evidence="2">Uncharacterized protein (TIGR00290 family)</fullName>
    </submittedName>
</protein>
<proteinExistence type="predicted"/>
<dbReference type="EMBL" id="JACHGZ010000019">
    <property type="protein sequence ID" value="MBB5149349.1"/>
    <property type="molecule type" value="Genomic_DNA"/>
</dbReference>
<dbReference type="Proteomes" id="UP000557217">
    <property type="component" value="Unassembled WGS sequence"/>
</dbReference>
<dbReference type="NCBIfam" id="TIGR00290">
    <property type="entry name" value="MJ0570_dom"/>
    <property type="match status" value="1"/>
</dbReference>
<dbReference type="InterPro" id="IPR006189">
    <property type="entry name" value="CHASE_dom"/>
</dbReference>
<dbReference type="Gene3D" id="3.90.1490.10">
    <property type="entry name" value="putative n-type atp pyrophosphatase, domain 2"/>
    <property type="match status" value="1"/>
</dbReference>
<evidence type="ECO:0000313" key="2">
    <source>
        <dbReference type="EMBL" id="MBB5149349.1"/>
    </source>
</evidence>
<dbReference type="GO" id="GO:0003824">
    <property type="term" value="F:catalytic activity"/>
    <property type="evidence" value="ECO:0007669"/>
    <property type="project" value="UniProtKB-ARBA"/>
</dbReference>
<evidence type="ECO:0000313" key="3">
    <source>
        <dbReference type="Proteomes" id="UP000557217"/>
    </source>
</evidence>
<dbReference type="InterPro" id="IPR002761">
    <property type="entry name" value="Diphthami_syn_dom"/>
</dbReference>
<dbReference type="RefSeq" id="WP_096550874.1">
    <property type="nucleotide sequence ID" value="NZ_AP018335.1"/>
</dbReference>
<reference evidence="2 3" key="1">
    <citation type="submission" date="2020-08" db="EMBL/GenBank/DDBJ databases">
        <title>Genomic Encyclopedia of Type Strains, Phase IV (KMG-IV): sequencing the most valuable type-strain genomes for metagenomic binning, comparative biology and taxonomic classification.</title>
        <authorList>
            <person name="Goeker M."/>
        </authorList>
    </citation>
    <scope>NUCLEOTIDE SEQUENCE [LARGE SCALE GENOMIC DNA]</scope>
    <source>
        <strain evidence="2 3">DSM 10633</strain>
    </source>
</reference>
<gene>
    <name evidence="2" type="ORF">HNR36_001739</name>
</gene>